<accession>A0A4Q8LAQ6</accession>
<comment type="caution">
    <text evidence="2">The sequence shown here is derived from an EMBL/GenBank/DDBJ whole genome shotgun (WGS) entry which is preliminary data.</text>
</comment>
<reference evidence="2 3" key="1">
    <citation type="submission" date="2019-02" db="EMBL/GenBank/DDBJ databases">
        <title>WGS of Pseudoxanthomonas species novum from clinical isolates.</title>
        <authorList>
            <person name="Bernier A.-M."/>
            <person name="Bernard K."/>
            <person name="Vachon A."/>
        </authorList>
    </citation>
    <scope>NUCLEOTIDE SEQUENCE [LARGE SCALE GENOMIC DNA]</scope>
    <source>
        <strain evidence="2 3">NML171200</strain>
    </source>
</reference>
<proteinExistence type="predicted"/>
<name>A0A4Q8LAQ6_9GAMM</name>
<dbReference type="EMBL" id="SHMC01000003">
    <property type="protein sequence ID" value="TAA25444.1"/>
    <property type="molecule type" value="Genomic_DNA"/>
</dbReference>
<evidence type="ECO:0000313" key="2">
    <source>
        <dbReference type="EMBL" id="TAA25444.1"/>
    </source>
</evidence>
<evidence type="ECO:0000256" key="1">
    <source>
        <dbReference type="SAM" id="Phobius"/>
    </source>
</evidence>
<evidence type="ECO:0000313" key="3">
    <source>
        <dbReference type="Proteomes" id="UP000292627"/>
    </source>
</evidence>
<dbReference type="AlphaFoldDB" id="A0A4Q8LAQ6"/>
<dbReference type="Proteomes" id="UP000292627">
    <property type="component" value="Unassembled WGS sequence"/>
</dbReference>
<feature type="transmembrane region" description="Helical" evidence="1">
    <location>
        <begin position="47"/>
        <end position="67"/>
    </location>
</feature>
<feature type="transmembrane region" description="Helical" evidence="1">
    <location>
        <begin position="115"/>
        <end position="135"/>
    </location>
</feature>
<feature type="transmembrane region" description="Helical" evidence="1">
    <location>
        <begin position="12"/>
        <end position="32"/>
    </location>
</feature>
<organism evidence="2 3">
    <name type="scientific">Pseudoxanthomonas winnipegensis</name>
    <dbReference type="NCBI Taxonomy" id="2480810"/>
    <lineage>
        <taxon>Bacteria</taxon>
        <taxon>Pseudomonadati</taxon>
        <taxon>Pseudomonadota</taxon>
        <taxon>Gammaproteobacteria</taxon>
        <taxon>Lysobacterales</taxon>
        <taxon>Lysobacteraceae</taxon>
        <taxon>Pseudoxanthomonas</taxon>
    </lineage>
</organism>
<gene>
    <name evidence="2" type="ORF">EA660_08270</name>
</gene>
<protein>
    <submittedName>
        <fullName evidence="2">Uncharacterized protein</fullName>
    </submittedName>
</protein>
<dbReference type="RefSeq" id="WP_130551078.1">
    <property type="nucleotide sequence ID" value="NZ_SHMC01000003.1"/>
</dbReference>
<keyword evidence="1" id="KW-0472">Membrane</keyword>
<feature type="transmembrane region" description="Helical" evidence="1">
    <location>
        <begin position="74"/>
        <end position="95"/>
    </location>
</feature>
<keyword evidence="1" id="KW-0812">Transmembrane</keyword>
<keyword evidence="1" id="KW-1133">Transmembrane helix</keyword>
<dbReference type="OrthoDB" id="5988500at2"/>
<sequence>MIAPATQRERLILAAAVAFTADLLFGLLIWQLLPAGWRVLELRGNSFIQPAHCVAGAVSLLLGGWIGGRRFLPIGVALVLVLQLLAIALLVQLAHQHAPQRPLWLTTQDILASNVLGAGLQLLAAALGALAGAALHARRPLFPSPQEST</sequence>